<evidence type="ECO:0000313" key="1">
    <source>
        <dbReference type="EMBL" id="KAK3742514.1"/>
    </source>
</evidence>
<dbReference type="Proteomes" id="UP001283361">
    <property type="component" value="Unassembled WGS sequence"/>
</dbReference>
<name>A0AAE1CWW9_9GAST</name>
<accession>A0AAE1CWW9</accession>
<organism evidence="1 2">
    <name type="scientific">Elysia crispata</name>
    <name type="common">lettuce slug</name>
    <dbReference type="NCBI Taxonomy" id="231223"/>
    <lineage>
        <taxon>Eukaryota</taxon>
        <taxon>Metazoa</taxon>
        <taxon>Spiralia</taxon>
        <taxon>Lophotrochozoa</taxon>
        <taxon>Mollusca</taxon>
        <taxon>Gastropoda</taxon>
        <taxon>Heterobranchia</taxon>
        <taxon>Euthyneura</taxon>
        <taxon>Panpulmonata</taxon>
        <taxon>Sacoglossa</taxon>
        <taxon>Placobranchoidea</taxon>
        <taxon>Plakobranchidae</taxon>
        <taxon>Elysia</taxon>
    </lineage>
</organism>
<reference evidence="1" key="1">
    <citation type="journal article" date="2023" name="G3 (Bethesda)">
        <title>A reference genome for the long-term kleptoplast-retaining sea slug Elysia crispata morphotype clarki.</title>
        <authorList>
            <person name="Eastman K.E."/>
            <person name="Pendleton A.L."/>
            <person name="Shaikh M.A."/>
            <person name="Suttiyut T."/>
            <person name="Ogas R."/>
            <person name="Tomko P."/>
            <person name="Gavelis G."/>
            <person name="Widhalm J.R."/>
            <person name="Wisecaver J.H."/>
        </authorList>
    </citation>
    <scope>NUCLEOTIDE SEQUENCE</scope>
    <source>
        <strain evidence="1">ECLA1</strain>
    </source>
</reference>
<comment type="caution">
    <text evidence="1">The sequence shown here is derived from an EMBL/GenBank/DDBJ whole genome shotgun (WGS) entry which is preliminary data.</text>
</comment>
<dbReference type="EMBL" id="JAWDGP010006349">
    <property type="protein sequence ID" value="KAK3742514.1"/>
    <property type="molecule type" value="Genomic_DNA"/>
</dbReference>
<evidence type="ECO:0000313" key="2">
    <source>
        <dbReference type="Proteomes" id="UP001283361"/>
    </source>
</evidence>
<gene>
    <name evidence="1" type="ORF">RRG08_060016</name>
</gene>
<keyword evidence="2" id="KW-1185">Reference proteome</keyword>
<proteinExistence type="predicted"/>
<protein>
    <submittedName>
        <fullName evidence="1">Uncharacterized protein</fullName>
    </submittedName>
</protein>
<sequence length="223" mass="25517">MRSDILACWLVAEWYTGRTLASCLHGDKIVRSVSYMGGVELWLDVFTVIRLYDHIEKQPGSDHRKFDHNMSTMSTVVNIPQETFDLSAPASDGQQMERSPISVDAVCFLTMFPQGYPHLVRDIYCTQQEKIRYGNIRRGRQTDHAIFLIELHRLPFTGAVDTSKIEGDQNPAMIGRHDSVGQKILKKRHTGSSGELYWGSRRLLSPGFFIFWRIAAFILLDRP</sequence>
<dbReference type="AlphaFoldDB" id="A0AAE1CWW9"/>